<sequence length="147" mass="16578">MRKVLLPVTAAVCLFLIGVFILNMQLWYSSSTETLGGARYAAKNMDNILDEAFQATRTAMHIAEKKCDLEGQYQLGTEAALRPHLRTLIIIRQGKLWCTSLPGNRILLKQIPVIADTNLLLTPARNTENEIPVLLYQTRFQTNHIIV</sequence>
<feature type="domain" description="Putative cyclic diguanylate phosphodiesterase CSS motif-containing" evidence="1">
    <location>
        <begin position="38"/>
        <end position="139"/>
    </location>
</feature>
<comment type="caution">
    <text evidence="2">The sequence shown here is derived from an EMBL/GenBank/DDBJ whole genome shotgun (WGS) entry which is preliminary data.</text>
</comment>
<proteinExistence type="predicted"/>
<dbReference type="Proteomes" id="UP000855471">
    <property type="component" value="Unassembled WGS sequence"/>
</dbReference>
<organism evidence="2">
    <name type="scientific">Citrobacter freundii</name>
    <dbReference type="NCBI Taxonomy" id="546"/>
    <lineage>
        <taxon>Bacteria</taxon>
        <taxon>Pseudomonadati</taxon>
        <taxon>Pseudomonadota</taxon>
        <taxon>Gammaproteobacteria</taxon>
        <taxon>Enterobacterales</taxon>
        <taxon>Enterobacteriaceae</taxon>
        <taxon>Citrobacter</taxon>
        <taxon>Citrobacter freundii complex</taxon>
    </lineage>
</organism>
<dbReference type="AlphaFoldDB" id="A0A8H9UMU2"/>
<evidence type="ECO:0000259" key="1">
    <source>
        <dbReference type="Pfam" id="PF12792"/>
    </source>
</evidence>
<dbReference type="EMBL" id="DACSXJ010000021">
    <property type="protein sequence ID" value="HAT3898950.1"/>
    <property type="molecule type" value="Genomic_DNA"/>
</dbReference>
<evidence type="ECO:0000313" key="2">
    <source>
        <dbReference type="EMBL" id="HAT3898950.1"/>
    </source>
</evidence>
<dbReference type="Pfam" id="PF12792">
    <property type="entry name" value="CSS-motif"/>
    <property type="match status" value="1"/>
</dbReference>
<reference evidence="2" key="1">
    <citation type="journal article" date="2018" name="Genome Biol.">
        <title>SKESA: strategic k-mer extension for scrupulous assemblies.</title>
        <authorList>
            <person name="Souvorov A."/>
            <person name="Agarwala R."/>
            <person name="Lipman D.J."/>
        </authorList>
    </citation>
    <scope>NUCLEOTIDE SEQUENCE</scope>
    <source>
        <strain evidence="2">O50</strain>
    </source>
</reference>
<protein>
    <submittedName>
        <fullName evidence="2">Cyclic diguanylate phosphodiesterase</fullName>
    </submittedName>
</protein>
<feature type="non-terminal residue" evidence="2">
    <location>
        <position position="147"/>
    </location>
</feature>
<gene>
    <name evidence="2" type="ORF">I9Y29_003409</name>
</gene>
<accession>A0A8H9UMU2</accession>
<name>A0A8H9UMU2_CITFR</name>
<dbReference type="InterPro" id="IPR024744">
    <property type="entry name" value="CSS-motif_dom"/>
</dbReference>
<reference evidence="2" key="2">
    <citation type="submission" date="2020-09" db="EMBL/GenBank/DDBJ databases">
        <authorList>
            <consortium name="NCBI Pathogen Detection Project"/>
        </authorList>
    </citation>
    <scope>NUCLEOTIDE SEQUENCE</scope>
    <source>
        <strain evidence="2">O50</strain>
    </source>
</reference>